<keyword evidence="1" id="KW-0732">Signal</keyword>
<organism evidence="2 3">
    <name type="scientific">Glossina austeni</name>
    <name type="common">Savannah tsetse fly</name>
    <dbReference type="NCBI Taxonomy" id="7395"/>
    <lineage>
        <taxon>Eukaryota</taxon>
        <taxon>Metazoa</taxon>
        <taxon>Ecdysozoa</taxon>
        <taxon>Arthropoda</taxon>
        <taxon>Hexapoda</taxon>
        <taxon>Insecta</taxon>
        <taxon>Pterygota</taxon>
        <taxon>Neoptera</taxon>
        <taxon>Endopterygota</taxon>
        <taxon>Diptera</taxon>
        <taxon>Brachycera</taxon>
        <taxon>Muscomorpha</taxon>
        <taxon>Hippoboscoidea</taxon>
        <taxon>Glossinidae</taxon>
        <taxon>Glossina</taxon>
    </lineage>
</organism>
<sequence length="101" mass="11603">MLKKYFKVYRQSVFVRLTLLLIGLILPPPPTEAVQTVTGVVQISNNVSGSSYLTQNQFELFENSLKYLKDELCQRDLNAILRGIMDNEQWAISRFHINPST</sequence>
<keyword evidence="3" id="KW-1185">Reference proteome</keyword>
<feature type="signal peptide" evidence="1">
    <location>
        <begin position="1"/>
        <end position="33"/>
    </location>
</feature>
<protein>
    <submittedName>
        <fullName evidence="2">Uncharacterized protein</fullName>
    </submittedName>
</protein>
<dbReference type="AlphaFoldDB" id="A0A1A9VVB8"/>
<reference evidence="2" key="1">
    <citation type="submission" date="2020-05" db="UniProtKB">
        <authorList>
            <consortium name="EnsemblMetazoa"/>
        </authorList>
    </citation>
    <scope>IDENTIFICATION</scope>
    <source>
        <strain evidence="2">TTRI</strain>
    </source>
</reference>
<dbReference type="Proteomes" id="UP000078200">
    <property type="component" value="Unassembled WGS sequence"/>
</dbReference>
<evidence type="ECO:0000256" key="1">
    <source>
        <dbReference type="SAM" id="SignalP"/>
    </source>
</evidence>
<name>A0A1A9VVB8_GLOAU</name>
<evidence type="ECO:0000313" key="2">
    <source>
        <dbReference type="EnsemblMetazoa" id="GAUT048865-PA"/>
    </source>
</evidence>
<evidence type="ECO:0000313" key="3">
    <source>
        <dbReference type="Proteomes" id="UP000078200"/>
    </source>
</evidence>
<proteinExistence type="predicted"/>
<feature type="chain" id="PRO_5008399694" evidence="1">
    <location>
        <begin position="34"/>
        <end position="101"/>
    </location>
</feature>
<accession>A0A1A9VVB8</accession>
<dbReference type="VEuPathDB" id="VectorBase:GAUT048865"/>
<dbReference type="EnsemblMetazoa" id="GAUT048865-RA">
    <property type="protein sequence ID" value="GAUT048865-PA"/>
    <property type="gene ID" value="GAUT048865"/>
</dbReference>